<evidence type="ECO:0000256" key="5">
    <source>
        <dbReference type="ARBA" id="ARBA00023136"/>
    </source>
</evidence>
<keyword evidence="4 8" id="KW-1133">Transmembrane helix</keyword>
<gene>
    <name evidence="9" type="ORF">GWI33_019870</name>
</gene>
<evidence type="ECO:0000313" key="9">
    <source>
        <dbReference type="EMBL" id="KAF7266842.1"/>
    </source>
</evidence>
<evidence type="ECO:0000256" key="6">
    <source>
        <dbReference type="ARBA" id="ARBA00023170"/>
    </source>
</evidence>
<comment type="caution">
    <text evidence="9">The sequence shown here is derived from an EMBL/GenBank/DDBJ whole genome shotgun (WGS) entry which is preliminary data.</text>
</comment>
<evidence type="ECO:0000256" key="8">
    <source>
        <dbReference type="SAM" id="Phobius"/>
    </source>
</evidence>
<evidence type="ECO:0000256" key="1">
    <source>
        <dbReference type="ARBA" id="ARBA00004651"/>
    </source>
</evidence>
<keyword evidence="2" id="KW-1003">Cell membrane</keyword>
<organism evidence="9 10">
    <name type="scientific">Rhynchophorus ferrugineus</name>
    <name type="common">Red palm weevil</name>
    <name type="synonym">Curculio ferrugineus</name>
    <dbReference type="NCBI Taxonomy" id="354439"/>
    <lineage>
        <taxon>Eukaryota</taxon>
        <taxon>Metazoa</taxon>
        <taxon>Ecdysozoa</taxon>
        <taxon>Arthropoda</taxon>
        <taxon>Hexapoda</taxon>
        <taxon>Insecta</taxon>
        <taxon>Pterygota</taxon>
        <taxon>Neoptera</taxon>
        <taxon>Endopterygota</taxon>
        <taxon>Coleoptera</taxon>
        <taxon>Polyphaga</taxon>
        <taxon>Cucujiformia</taxon>
        <taxon>Curculionidae</taxon>
        <taxon>Dryophthorinae</taxon>
        <taxon>Rhynchophorus</taxon>
    </lineage>
</organism>
<name>A0A834HTJ1_RHYFE</name>
<keyword evidence="6" id="KW-0675">Receptor</keyword>
<dbReference type="AlphaFoldDB" id="A0A834HTJ1"/>
<proteinExistence type="predicted"/>
<keyword evidence="7" id="KW-0325">Glycoprotein</keyword>
<protein>
    <recommendedName>
        <fullName evidence="11">Ionotropic receptor</fullName>
    </recommendedName>
</protein>
<reference evidence="9" key="1">
    <citation type="submission" date="2020-08" db="EMBL/GenBank/DDBJ databases">
        <title>Genome sequencing and assembly of the red palm weevil Rhynchophorus ferrugineus.</title>
        <authorList>
            <person name="Dias G.B."/>
            <person name="Bergman C.M."/>
            <person name="Manee M."/>
        </authorList>
    </citation>
    <scope>NUCLEOTIDE SEQUENCE</scope>
    <source>
        <strain evidence="9">AA-2017</strain>
        <tissue evidence="9">Whole larva</tissue>
    </source>
</reference>
<feature type="transmembrane region" description="Helical" evidence="8">
    <location>
        <begin position="485"/>
        <end position="510"/>
    </location>
</feature>
<evidence type="ECO:0000256" key="7">
    <source>
        <dbReference type="ARBA" id="ARBA00023180"/>
    </source>
</evidence>
<dbReference type="PANTHER" id="PTHR42643">
    <property type="entry name" value="IONOTROPIC RECEPTOR 20A-RELATED"/>
    <property type="match status" value="1"/>
</dbReference>
<keyword evidence="5 8" id="KW-0472">Membrane</keyword>
<evidence type="ECO:0000313" key="10">
    <source>
        <dbReference type="Proteomes" id="UP000625711"/>
    </source>
</evidence>
<sequence length="515" mass="60719">MKTTYYVININEDNELYIRNPYNELISFNNIFLCIFAEDTIWDESFEKLLESHIFRPRHHYLIFVENMSDHDVQQYTNMLFQKYFIVNVSFIHSKNDIQHITRYNPFKRNILQSSNDIEIIFEDICKDLHGYELKLSIFPYYTATWVQDHFEGRDGYVALEVIRHLNATVKYIRPPNDETHGFVLGNGTVTGQLKQILDRSVHVSLNTGPIELVYYDLVDYTYPHDYDDYRILLPIAEPLITNLFSVIPRNLWIFTMIFLTIFSMFLKFYGKITWGLTILINIRLLAWVTIRTPIRKYRMIIAAAIFYCYIMNTYFQSKLTSVLSIPKGKTELRTLKELAESDLVFYSDEFLWYPISNMDGPDSKSMKEIKARNTFLPIDDYLKKAAPCPSNAAFIVTDYMYPVYRIKLKKIRSHSANCFYHLEQVLTSNILAFKVMKGSPLTDRLTRIIQGVVEAGLRQHWDELLFNSDIHRASKEPKKITIRNVLLCFNLLVIGLVVSFLIFFIEIILNKYYK</sequence>
<dbReference type="PANTHER" id="PTHR42643:SF39">
    <property type="entry name" value="IONOTROPIC RECEPTOR 56A-RELATED"/>
    <property type="match status" value="1"/>
</dbReference>
<dbReference type="InterPro" id="IPR052192">
    <property type="entry name" value="Insect_Ionotropic_Sensory_Rcpt"/>
</dbReference>
<dbReference type="Proteomes" id="UP000625711">
    <property type="component" value="Unassembled WGS sequence"/>
</dbReference>
<dbReference type="GO" id="GO:0005886">
    <property type="term" value="C:plasma membrane"/>
    <property type="evidence" value="ECO:0007669"/>
    <property type="project" value="UniProtKB-SubCell"/>
</dbReference>
<evidence type="ECO:0000256" key="3">
    <source>
        <dbReference type="ARBA" id="ARBA00022692"/>
    </source>
</evidence>
<dbReference type="EMBL" id="JAACXV010014493">
    <property type="protein sequence ID" value="KAF7266842.1"/>
    <property type="molecule type" value="Genomic_DNA"/>
</dbReference>
<keyword evidence="3 8" id="KW-0812">Transmembrane</keyword>
<feature type="transmembrane region" description="Helical" evidence="8">
    <location>
        <begin position="251"/>
        <end position="267"/>
    </location>
</feature>
<evidence type="ECO:0008006" key="11">
    <source>
        <dbReference type="Google" id="ProtNLM"/>
    </source>
</evidence>
<comment type="subcellular location">
    <subcellularLocation>
        <location evidence="1">Cell membrane</location>
        <topology evidence="1">Multi-pass membrane protein</topology>
    </subcellularLocation>
</comment>
<dbReference type="SUPFAM" id="SSF53850">
    <property type="entry name" value="Periplasmic binding protein-like II"/>
    <property type="match status" value="1"/>
</dbReference>
<dbReference type="OrthoDB" id="7773435at2759"/>
<accession>A0A834HTJ1</accession>
<feature type="transmembrane region" description="Helical" evidence="8">
    <location>
        <begin position="273"/>
        <end position="291"/>
    </location>
</feature>
<evidence type="ECO:0000256" key="2">
    <source>
        <dbReference type="ARBA" id="ARBA00022475"/>
    </source>
</evidence>
<evidence type="ECO:0000256" key="4">
    <source>
        <dbReference type="ARBA" id="ARBA00022989"/>
    </source>
</evidence>
<keyword evidence="10" id="KW-1185">Reference proteome</keyword>